<dbReference type="Proteomes" id="UP000030060">
    <property type="component" value="Unassembled WGS sequence"/>
</dbReference>
<proteinExistence type="predicted"/>
<dbReference type="Pfam" id="PF18144">
    <property type="entry name" value="SMODS"/>
    <property type="match status" value="1"/>
</dbReference>
<keyword evidence="1" id="KW-0051">Antiviral defense</keyword>
<dbReference type="OrthoDB" id="2082416at2"/>
<name>A0A0A1Z0N4_PSEFL</name>
<evidence type="ECO:0000256" key="1">
    <source>
        <dbReference type="ARBA" id="ARBA00023118"/>
    </source>
</evidence>
<dbReference type="InterPro" id="IPR006116">
    <property type="entry name" value="NT_2-5OAS_ClassI-CCAase"/>
</dbReference>
<dbReference type="Gene3D" id="3.30.460.10">
    <property type="entry name" value="Beta Polymerase, domain 2"/>
    <property type="match status" value="1"/>
</dbReference>
<dbReference type="GO" id="GO:0051607">
    <property type="term" value="P:defense response to virus"/>
    <property type="evidence" value="ECO:0007669"/>
    <property type="project" value="UniProtKB-KW"/>
</dbReference>
<accession>A0A0A1Z0N4</accession>
<protein>
    <recommendedName>
        <fullName evidence="2">Adenylyl/Guanylyl and SMODS C-terminal sensor domain-containing protein</fullName>
    </recommendedName>
</protein>
<evidence type="ECO:0000313" key="3">
    <source>
        <dbReference type="EMBL" id="KGE66799.1"/>
    </source>
</evidence>
<reference evidence="3 4" key="1">
    <citation type="journal article" date="2013" name="Genome Announc.">
        <title>Draft Genome Sequence of Pseudomonas fluorescens LMG 5329, a White Line-Inducing Principle-Producing Bioindicator for the Mushroom Pathogen Pseudomonas tolaasii.</title>
        <authorList>
            <person name="Ghequire M.G."/>
            <person name="Rokni-Zadeh H."/>
            <person name="Zarrineh P."/>
            <person name="De Mot R."/>
        </authorList>
    </citation>
    <scope>NUCLEOTIDE SEQUENCE [LARGE SCALE GENOMIC DNA]</scope>
    <source>
        <strain evidence="3 4">LMG 5329</strain>
    </source>
</reference>
<gene>
    <name evidence="3" type="ORF">K814_0116615</name>
</gene>
<dbReference type="SUPFAM" id="SSF81301">
    <property type="entry name" value="Nucleotidyltransferase"/>
    <property type="match status" value="1"/>
</dbReference>
<dbReference type="CDD" id="cd05400">
    <property type="entry name" value="NT_2-5OAS_ClassI-CCAase"/>
    <property type="match status" value="1"/>
</dbReference>
<organism evidence="3 4">
    <name type="scientific">Pseudomonas fluorescens LMG 5329</name>
    <dbReference type="NCBI Taxonomy" id="1324332"/>
    <lineage>
        <taxon>Bacteria</taxon>
        <taxon>Pseudomonadati</taxon>
        <taxon>Pseudomonadota</taxon>
        <taxon>Gammaproteobacteria</taxon>
        <taxon>Pseudomonadales</taxon>
        <taxon>Pseudomonadaceae</taxon>
        <taxon>Pseudomonas</taxon>
    </lineage>
</organism>
<comment type="caution">
    <text evidence="3">The sequence shown here is derived from an EMBL/GenBank/DDBJ whole genome shotgun (WGS) entry which is preliminary data.</text>
</comment>
<dbReference type="Pfam" id="PF18134">
    <property type="entry name" value="AGS_C"/>
    <property type="match status" value="1"/>
</dbReference>
<dbReference type="GO" id="GO:0016779">
    <property type="term" value="F:nucleotidyltransferase activity"/>
    <property type="evidence" value="ECO:0007669"/>
    <property type="project" value="InterPro"/>
</dbReference>
<dbReference type="AlphaFoldDB" id="A0A0A1Z0N4"/>
<sequence length="427" mass="49559">MSKELFEQLRRNLAVKNADEISKSYRQITEKLNGKYYDSTSETLHCRQVGSYGRHTAVHGVSDLDMAFVLPWSVYDRFQRYENNKQSSLLGEIRLALKERFPNHEVRAQQQVVSINFTDYVVEVLPAFEHEDGSYTYPDANDGSSWKSCNPVAEIDEINELNQAKNHNLKRLCKMLRAWKNDHGVPLKGMMIDTLCYQFLKSTTDYDAKSYSAYGEMTRDFFAYLVDIDEDKEQWRAPGSGSIVVKSGSFHPKAKKALRRLQEALDDAGVAHERWSTVFGEHFPEYVEQEKQQALAENRVKNGEEFIGRKFSLDIQYTLRIDCSVKNEGDRLRNLMSRVMTYRIPKQRELTFWVAEIDVPPPYKIYWKVKNLGPQAIERDMIRGEIRIDSGHHQITEHSTFQGDHYVECYAVKDNVCVARSRIIVPI</sequence>
<evidence type="ECO:0000313" key="4">
    <source>
        <dbReference type="Proteomes" id="UP000030060"/>
    </source>
</evidence>
<dbReference type="RefSeq" id="WP_038847238.1">
    <property type="nucleotide sequence ID" value="NZ_ASGY01000121.1"/>
</dbReference>
<evidence type="ECO:0000259" key="2">
    <source>
        <dbReference type="Pfam" id="PF18134"/>
    </source>
</evidence>
<dbReference type="EMBL" id="ASGY01000121">
    <property type="protein sequence ID" value="KGE66799.1"/>
    <property type="molecule type" value="Genomic_DNA"/>
</dbReference>
<dbReference type="InterPro" id="IPR043519">
    <property type="entry name" value="NT_sf"/>
</dbReference>
<feature type="domain" description="Adenylyl/Guanylyl and SMODS C-terminal sensor" evidence="2">
    <location>
        <begin position="302"/>
        <end position="427"/>
    </location>
</feature>
<dbReference type="InterPro" id="IPR040511">
    <property type="entry name" value="AGS_C"/>
</dbReference>